<dbReference type="EMBL" id="SOFY01000083">
    <property type="protein sequence ID" value="TFC41958.1"/>
    <property type="molecule type" value="Genomic_DNA"/>
</dbReference>
<name>A0AAQ2C3Q4_9MICO</name>
<sequence>MSAIWVSVSVCVVAAIVAAGLGVVCALAALRGPGRTLVAVPAMVLMAASTVDMVLPGTPGLHPLAWVALMVAAALLALLDRRRRVAAAHHATALLLMAVMWVAMLPAATGTGAGTVASVTASGPAGLVAAGSPASDGVLHGVVHSAVHAAAHGGHGLALSGAGGLLLGGLAAAASVALAVSAVRSARRAAGSRGIAVADRLEAAQHVSMALAMTMMAGGMLLPLFGT</sequence>
<evidence type="ECO:0000256" key="1">
    <source>
        <dbReference type="SAM" id="Phobius"/>
    </source>
</evidence>
<gene>
    <name evidence="2" type="ORF">E3O49_15180</name>
</gene>
<dbReference type="Proteomes" id="UP000297403">
    <property type="component" value="Unassembled WGS sequence"/>
</dbReference>
<evidence type="ECO:0000313" key="3">
    <source>
        <dbReference type="Proteomes" id="UP000297403"/>
    </source>
</evidence>
<protein>
    <recommendedName>
        <fullName evidence="4">DUF5134 domain-containing protein</fullName>
    </recommendedName>
</protein>
<keyword evidence="1" id="KW-0812">Transmembrane</keyword>
<feature type="transmembrane region" description="Helical" evidence="1">
    <location>
        <begin position="37"/>
        <end position="55"/>
    </location>
</feature>
<dbReference type="RefSeq" id="WP_134402514.1">
    <property type="nucleotide sequence ID" value="NZ_SOFY01000083.1"/>
</dbReference>
<keyword evidence="1" id="KW-1133">Transmembrane helix</keyword>
<feature type="transmembrane region" description="Helical" evidence="1">
    <location>
        <begin position="91"/>
        <end position="109"/>
    </location>
</feature>
<proteinExistence type="predicted"/>
<comment type="caution">
    <text evidence="2">The sequence shown here is derived from an EMBL/GenBank/DDBJ whole genome shotgun (WGS) entry which is preliminary data.</text>
</comment>
<keyword evidence="1" id="KW-0472">Membrane</keyword>
<dbReference type="AlphaFoldDB" id="A0AAQ2C3Q4"/>
<feature type="transmembrane region" description="Helical" evidence="1">
    <location>
        <begin position="61"/>
        <end position="79"/>
    </location>
</feature>
<feature type="transmembrane region" description="Helical" evidence="1">
    <location>
        <begin position="207"/>
        <end position="226"/>
    </location>
</feature>
<reference evidence="2 3" key="1">
    <citation type="submission" date="2019-03" db="EMBL/GenBank/DDBJ databases">
        <title>Genomics of glacier-inhabiting Cryobacterium strains.</title>
        <authorList>
            <person name="Liu Q."/>
            <person name="Xin Y.-H."/>
        </authorList>
    </citation>
    <scope>NUCLEOTIDE SEQUENCE [LARGE SCALE GENOMIC DNA]</scope>
    <source>
        <strain evidence="3">TMT1-22</strain>
    </source>
</reference>
<feature type="transmembrane region" description="Helical" evidence="1">
    <location>
        <begin position="165"/>
        <end position="186"/>
    </location>
</feature>
<feature type="transmembrane region" description="Helical" evidence="1">
    <location>
        <begin position="6"/>
        <end position="30"/>
    </location>
</feature>
<keyword evidence="3" id="KW-1185">Reference proteome</keyword>
<evidence type="ECO:0008006" key="4">
    <source>
        <dbReference type="Google" id="ProtNLM"/>
    </source>
</evidence>
<accession>A0AAQ2C3Q4</accession>
<organism evidence="2 3">
    <name type="scientific">Cryobacterium shii</name>
    <dbReference type="NCBI Taxonomy" id="1259235"/>
    <lineage>
        <taxon>Bacteria</taxon>
        <taxon>Bacillati</taxon>
        <taxon>Actinomycetota</taxon>
        <taxon>Actinomycetes</taxon>
        <taxon>Micrococcales</taxon>
        <taxon>Microbacteriaceae</taxon>
        <taxon>Cryobacterium</taxon>
    </lineage>
</organism>
<evidence type="ECO:0000313" key="2">
    <source>
        <dbReference type="EMBL" id="TFC41958.1"/>
    </source>
</evidence>